<comment type="caution">
    <text evidence="6">The sequence shown here is derived from an EMBL/GenBank/DDBJ whole genome shotgun (WGS) entry which is preliminary data.</text>
</comment>
<organism evidence="6 7">
    <name type="scientific">Arcticibacter pallidicorallinus</name>
    <dbReference type="NCBI Taxonomy" id="1259464"/>
    <lineage>
        <taxon>Bacteria</taxon>
        <taxon>Pseudomonadati</taxon>
        <taxon>Bacteroidota</taxon>
        <taxon>Sphingobacteriia</taxon>
        <taxon>Sphingobacteriales</taxon>
        <taxon>Sphingobacteriaceae</taxon>
        <taxon>Arcticibacter</taxon>
    </lineage>
</organism>
<evidence type="ECO:0000256" key="2">
    <source>
        <dbReference type="ARBA" id="ARBA00022741"/>
    </source>
</evidence>
<keyword evidence="2" id="KW-0547">Nucleotide-binding</keyword>
<evidence type="ECO:0000256" key="4">
    <source>
        <dbReference type="ARBA" id="ARBA00022840"/>
    </source>
</evidence>
<evidence type="ECO:0000313" key="7">
    <source>
        <dbReference type="Proteomes" id="UP000238034"/>
    </source>
</evidence>
<dbReference type="InterPro" id="IPR050187">
    <property type="entry name" value="Lipid_Phosphate_FormReg"/>
</dbReference>
<keyword evidence="3 6" id="KW-0418">Kinase</keyword>
<gene>
    <name evidence="6" type="ORF">B0I27_10987</name>
</gene>
<keyword evidence="1" id="KW-0808">Transferase</keyword>
<dbReference type="AlphaFoldDB" id="A0A2T0TXF3"/>
<dbReference type="PANTHER" id="PTHR12358">
    <property type="entry name" value="SPHINGOSINE KINASE"/>
    <property type="match status" value="1"/>
</dbReference>
<dbReference type="Gene3D" id="2.60.200.40">
    <property type="match status" value="1"/>
</dbReference>
<dbReference type="InterPro" id="IPR001206">
    <property type="entry name" value="Diacylglycerol_kinase_cat_dom"/>
</dbReference>
<dbReference type="InterPro" id="IPR017438">
    <property type="entry name" value="ATP-NAD_kinase_N"/>
</dbReference>
<dbReference type="Gene3D" id="3.40.50.10330">
    <property type="entry name" value="Probable inorganic polyphosphate/atp-NAD kinase, domain 1"/>
    <property type="match status" value="1"/>
</dbReference>
<dbReference type="GO" id="GO:0005524">
    <property type="term" value="F:ATP binding"/>
    <property type="evidence" value="ECO:0007669"/>
    <property type="project" value="UniProtKB-KW"/>
</dbReference>
<dbReference type="PROSITE" id="PS50146">
    <property type="entry name" value="DAGK"/>
    <property type="match status" value="1"/>
</dbReference>
<dbReference type="RefSeq" id="WP_106294414.1">
    <property type="nucleotide sequence ID" value="NZ_PVTH01000009.1"/>
</dbReference>
<evidence type="ECO:0000259" key="5">
    <source>
        <dbReference type="PROSITE" id="PS50146"/>
    </source>
</evidence>
<dbReference type="Proteomes" id="UP000238034">
    <property type="component" value="Unassembled WGS sequence"/>
</dbReference>
<dbReference type="InterPro" id="IPR016064">
    <property type="entry name" value="NAD/diacylglycerol_kinase_sf"/>
</dbReference>
<evidence type="ECO:0000256" key="3">
    <source>
        <dbReference type="ARBA" id="ARBA00022777"/>
    </source>
</evidence>
<dbReference type="OrthoDB" id="142078at2"/>
<protein>
    <submittedName>
        <fullName evidence="6">Diacylglycerol kinase family enzyme</fullName>
    </submittedName>
</protein>
<accession>A0A2T0TXF3</accession>
<dbReference type="InterPro" id="IPR045540">
    <property type="entry name" value="YegS/DAGK_C"/>
</dbReference>
<dbReference type="SMART" id="SM00046">
    <property type="entry name" value="DAGKc"/>
    <property type="match status" value="1"/>
</dbReference>
<dbReference type="EMBL" id="PVTH01000009">
    <property type="protein sequence ID" value="PRY50364.1"/>
    <property type="molecule type" value="Genomic_DNA"/>
</dbReference>
<reference evidence="6 7" key="1">
    <citation type="submission" date="2018-03" db="EMBL/GenBank/DDBJ databases">
        <title>Genomic Encyclopedia of Type Strains, Phase III (KMG-III): the genomes of soil and plant-associated and newly described type strains.</title>
        <authorList>
            <person name="Whitman W."/>
        </authorList>
    </citation>
    <scope>NUCLEOTIDE SEQUENCE [LARGE SCALE GENOMIC DNA]</scope>
    <source>
        <strain evidence="6 7">CGMCC 1.9313</strain>
    </source>
</reference>
<dbReference type="Pfam" id="PF19279">
    <property type="entry name" value="YegS_C"/>
    <property type="match status" value="1"/>
</dbReference>
<keyword evidence="7" id="KW-1185">Reference proteome</keyword>
<evidence type="ECO:0000313" key="6">
    <source>
        <dbReference type="EMBL" id="PRY50364.1"/>
    </source>
</evidence>
<evidence type="ECO:0000256" key="1">
    <source>
        <dbReference type="ARBA" id="ARBA00022679"/>
    </source>
</evidence>
<dbReference type="Pfam" id="PF00781">
    <property type="entry name" value="DAGK_cat"/>
    <property type="match status" value="1"/>
</dbReference>
<dbReference type="PANTHER" id="PTHR12358:SF54">
    <property type="entry name" value="SPHINGOSINE KINASE RELATED PROTEIN"/>
    <property type="match status" value="1"/>
</dbReference>
<feature type="domain" description="DAGKc" evidence="5">
    <location>
        <begin position="1"/>
        <end position="127"/>
    </location>
</feature>
<sequence length="301" mass="33866">MKTAKLVHNPDAGDESHSKKKLIKTIESEGFDCIYTSSKDKKFLKEIEKEVDFLVVAGGDGTVRTVVQKMLQRGLLEKKYPIAVLPMGTANNISQSLGLHADQETIIRSWARRNVRQLDVGKIEDFDAANFFVEGMGFGVFPRLIKDMNEVDSSLIDTPKKSLKVAREKLHEIVQTYEAKHCDIEADGRDYSGKYLMVELMNIASIGPNLVLAPMADPGDGFFELILITDKQKKEFISYIEDKQQGKEGILNVTLIKAKNVTFKWEGKLAHIDDNLIFMEKGQELKIEMLKGVLDFLVLPS</sequence>
<keyword evidence="4" id="KW-0067">ATP-binding</keyword>
<dbReference type="SUPFAM" id="SSF111331">
    <property type="entry name" value="NAD kinase/diacylglycerol kinase-like"/>
    <property type="match status" value="1"/>
</dbReference>
<dbReference type="GO" id="GO:0016301">
    <property type="term" value="F:kinase activity"/>
    <property type="evidence" value="ECO:0007669"/>
    <property type="project" value="UniProtKB-KW"/>
</dbReference>
<proteinExistence type="predicted"/>
<name>A0A2T0TXF3_9SPHI</name>